<accession>A0AAW2NQR4</accession>
<dbReference type="EMBL" id="JACGWJ010000019">
    <property type="protein sequence ID" value="KAL0345847.1"/>
    <property type="molecule type" value="Genomic_DNA"/>
</dbReference>
<name>A0AAW2NQR4_SESRA</name>
<proteinExistence type="predicted"/>
<protein>
    <submittedName>
        <fullName evidence="1">Uncharacterized protein</fullName>
    </submittedName>
</protein>
<sequence length="79" mass="9317">MEAECWHRQKLPRESLEEDEEVCRSKPPLHRVQCGRPRDGEGPRPEIIEVIKRERFTIDVEACRSVAYHEAYWNGGLQN</sequence>
<reference evidence="1" key="1">
    <citation type="submission" date="2020-06" db="EMBL/GenBank/DDBJ databases">
        <authorList>
            <person name="Li T."/>
            <person name="Hu X."/>
            <person name="Zhang T."/>
            <person name="Song X."/>
            <person name="Zhang H."/>
            <person name="Dai N."/>
            <person name="Sheng W."/>
            <person name="Hou X."/>
            <person name="Wei L."/>
        </authorList>
    </citation>
    <scope>NUCLEOTIDE SEQUENCE</scope>
    <source>
        <strain evidence="1">G02</strain>
        <tissue evidence="1">Leaf</tissue>
    </source>
</reference>
<gene>
    <name evidence="1" type="ORF">Sradi_4416000</name>
</gene>
<evidence type="ECO:0000313" key="1">
    <source>
        <dbReference type="EMBL" id="KAL0345847.1"/>
    </source>
</evidence>
<organism evidence="1">
    <name type="scientific">Sesamum radiatum</name>
    <name type="common">Black benniseed</name>
    <dbReference type="NCBI Taxonomy" id="300843"/>
    <lineage>
        <taxon>Eukaryota</taxon>
        <taxon>Viridiplantae</taxon>
        <taxon>Streptophyta</taxon>
        <taxon>Embryophyta</taxon>
        <taxon>Tracheophyta</taxon>
        <taxon>Spermatophyta</taxon>
        <taxon>Magnoliopsida</taxon>
        <taxon>eudicotyledons</taxon>
        <taxon>Gunneridae</taxon>
        <taxon>Pentapetalae</taxon>
        <taxon>asterids</taxon>
        <taxon>lamiids</taxon>
        <taxon>Lamiales</taxon>
        <taxon>Pedaliaceae</taxon>
        <taxon>Sesamum</taxon>
    </lineage>
</organism>
<comment type="caution">
    <text evidence="1">The sequence shown here is derived from an EMBL/GenBank/DDBJ whole genome shotgun (WGS) entry which is preliminary data.</text>
</comment>
<reference evidence="1" key="2">
    <citation type="journal article" date="2024" name="Plant">
        <title>Genomic evolution and insights into agronomic trait innovations of Sesamum species.</title>
        <authorList>
            <person name="Miao H."/>
            <person name="Wang L."/>
            <person name="Qu L."/>
            <person name="Liu H."/>
            <person name="Sun Y."/>
            <person name="Le M."/>
            <person name="Wang Q."/>
            <person name="Wei S."/>
            <person name="Zheng Y."/>
            <person name="Lin W."/>
            <person name="Duan Y."/>
            <person name="Cao H."/>
            <person name="Xiong S."/>
            <person name="Wang X."/>
            <person name="Wei L."/>
            <person name="Li C."/>
            <person name="Ma Q."/>
            <person name="Ju M."/>
            <person name="Zhao R."/>
            <person name="Li G."/>
            <person name="Mu C."/>
            <person name="Tian Q."/>
            <person name="Mei H."/>
            <person name="Zhang T."/>
            <person name="Gao T."/>
            <person name="Zhang H."/>
        </authorList>
    </citation>
    <scope>NUCLEOTIDE SEQUENCE</scope>
    <source>
        <strain evidence="1">G02</strain>
    </source>
</reference>
<dbReference type="AlphaFoldDB" id="A0AAW2NQR4"/>